<comment type="caution">
    <text evidence="1">The sequence shown here is derived from an EMBL/GenBank/DDBJ whole genome shotgun (WGS) entry which is preliminary data.</text>
</comment>
<accession>A0A9P9GPY8</accession>
<name>A0A9P9GPY8_FUSSL</name>
<evidence type="ECO:0000313" key="1">
    <source>
        <dbReference type="EMBL" id="KAH7242991.1"/>
    </source>
</evidence>
<sequence length="152" mass="17616">MAVWSLSACSRLTSWRRPRLWEERKRNTVYKPRKGKAIMITSAVLLPRRDASGVSQWEGCGRVDARHSTQPLSHLRSQEMIEKRGFREGIPRQEMIPIPPLFGVLARKRRDAEYAKDKAWPVVLVDFTGNHNFPVSLFYGWRPRPGFAMLVI</sequence>
<dbReference type="OrthoDB" id="10516167at2759"/>
<keyword evidence="2" id="KW-1185">Reference proteome</keyword>
<gene>
    <name evidence="1" type="ORF">B0J15DRAFT_92618</name>
</gene>
<dbReference type="AlphaFoldDB" id="A0A9P9GPY8"/>
<protein>
    <submittedName>
        <fullName evidence="1">Uncharacterized protein</fullName>
    </submittedName>
</protein>
<reference evidence="1" key="1">
    <citation type="journal article" date="2021" name="Nat. Commun.">
        <title>Genetic determinants of endophytism in the Arabidopsis root mycobiome.</title>
        <authorList>
            <person name="Mesny F."/>
            <person name="Miyauchi S."/>
            <person name="Thiergart T."/>
            <person name="Pickel B."/>
            <person name="Atanasova L."/>
            <person name="Karlsson M."/>
            <person name="Huettel B."/>
            <person name="Barry K.W."/>
            <person name="Haridas S."/>
            <person name="Chen C."/>
            <person name="Bauer D."/>
            <person name="Andreopoulos W."/>
            <person name="Pangilinan J."/>
            <person name="LaButti K."/>
            <person name="Riley R."/>
            <person name="Lipzen A."/>
            <person name="Clum A."/>
            <person name="Drula E."/>
            <person name="Henrissat B."/>
            <person name="Kohler A."/>
            <person name="Grigoriev I.V."/>
            <person name="Martin F.M."/>
            <person name="Hacquard S."/>
        </authorList>
    </citation>
    <scope>NUCLEOTIDE SEQUENCE</scope>
    <source>
        <strain evidence="1">FSSC 5 MPI-SDFR-AT-0091</strain>
    </source>
</reference>
<proteinExistence type="predicted"/>
<organism evidence="1 2">
    <name type="scientific">Fusarium solani</name>
    <name type="common">Filamentous fungus</name>
    <dbReference type="NCBI Taxonomy" id="169388"/>
    <lineage>
        <taxon>Eukaryota</taxon>
        <taxon>Fungi</taxon>
        <taxon>Dikarya</taxon>
        <taxon>Ascomycota</taxon>
        <taxon>Pezizomycotina</taxon>
        <taxon>Sordariomycetes</taxon>
        <taxon>Hypocreomycetidae</taxon>
        <taxon>Hypocreales</taxon>
        <taxon>Nectriaceae</taxon>
        <taxon>Fusarium</taxon>
        <taxon>Fusarium solani species complex</taxon>
    </lineage>
</organism>
<evidence type="ECO:0000313" key="2">
    <source>
        <dbReference type="Proteomes" id="UP000736672"/>
    </source>
</evidence>
<dbReference type="Proteomes" id="UP000736672">
    <property type="component" value="Unassembled WGS sequence"/>
</dbReference>
<dbReference type="EMBL" id="JAGTJS010000019">
    <property type="protein sequence ID" value="KAH7242991.1"/>
    <property type="molecule type" value="Genomic_DNA"/>
</dbReference>